<dbReference type="Pfam" id="PF18765">
    <property type="entry name" value="Polbeta"/>
    <property type="match status" value="1"/>
</dbReference>
<organism evidence="2 3">
    <name type="scientific">Treponema denticola</name>
    <dbReference type="NCBI Taxonomy" id="158"/>
    <lineage>
        <taxon>Bacteria</taxon>
        <taxon>Pseudomonadati</taxon>
        <taxon>Spirochaetota</taxon>
        <taxon>Spirochaetia</taxon>
        <taxon>Spirochaetales</taxon>
        <taxon>Treponemataceae</taxon>
        <taxon>Treponema</taxon>
    </lineage>
</organism>
<evidence type="ECO:0000313" key="3">
    <source>
        <dbReference type="Proteomes" id="UP001056981"/>
    </source>
</evidence>
<protein>
    <submittedName>
        <fullName evidence="2">Nucleotidyltransferase domain-containing protein</fullName>
    </submittedName>
</protein>
<feature type="domain" description="Polymerase beta nucleotidyltransferase" evidence="1">
    <location>
        <begin position="16"/>
        <end position="98"/>
    </location>
</feature>
<accession>A0A9Q9BIX0</accession>
<dbReference type="CDD" id="cd05403">
    <property type="entry name" value="NT_KNTase_like"/>
    <property type="match status" value="1"/>
</dbReference>
<evidence type="ECO:0000259" key="1">
    <source>
        <dbReference type="Pfam" id="PF18765"/>
    </source>
</evidence>
<proteinExistence type="predicted"/>
<dbReference type="InterPro" id="IPR043519">
    <property type="entry name" value="NT_sf"/>
</dbReference>
<reference evidence="2" key="1">
    <citation type="submission" date="2020-04" db="EMBL/GenBank/DDBJ databases">
        <title>Comparative genomics of oral phylogroup-2 Treponema strains.</title>
        <authorList>
            <person name="Zeng H."/>
            <person name="Chan Y.K."/>
            <person name="Watt R.M."/>
        </authorList>
    </citation>
    <scope>NUCLEOTIDE SEQUENCE</scope>
    <source>
        <strain evidence="2">OMZ 905</strain>
    </source>
</reference>
<dbReference type="AlphaFoldDB" id="A0A9Q9BIX0"/>
<dbReference type="SUPFAM" id="SSF81301">
    <property type="entry name" value="Nucleotidyltransferase"/>
    <property type="match status" value="1"/>
</dbReference>
<name>A0A9Q9BIX0_TREDN</name>
<dbReference type="EMBL" id="CP051635">
    <property type="protein sequence ID" value="UTC99861.1"/>
    <property type="molecule type" value="Genomic_DNA"/>
</dbReference>
<dbReference type="Gene3D" id="3.30.460.10">
    <property type="entry name" value="Beta Polymerase, domain 2"/>
    <property type="match status" value="1"/>
</dbReference>
<gene>
    <name evidence="2" type="ORF">E4N86_03735</name>
</gene>
<dbReference type="RefSeq" id="WP_253716381.1">
    <property type="nucleotide sequence ID" value="NZ_CP051522.1"/>
</dbReference>
<dbReference type="InterPro" id="IPR041633">
    <property type="entry name" value="Polbeta"/>
</dbReference>
<dbReference type="Proteomes" id="UP001056981">
    <property type="component" value="Chromosome"/>
</dbReference>
<evidence type="ECO:0000313" key="2">
    <source>
        <dbReference type="EMBL" id="UTC99861.1"/>
    </source>
</evidence>
<sequence length="100" mass="11190">MKFGLTEAQEKILTGILQKYIKSGEGIVFGSRAMGTNTERSDIDIALKNVKFFSPYSLGDLIDEIIESDFPYLADVLIYEDITNPALKENIDMVGKRLVI</sequence>